<evidence type="ECO:0000313" key="1">
    <source>
        <dbReference type="EMBL" id="EPR79079.1"/>
    </source>
</evidence>
<dbReference type="HOGENOM" id="CLU_1318211_0_0_1"/>
<dbReference type="AlphaFoldDB" id="S7XJ78"/>
<keyword evidence="2" id="KW-1185">Reference proteome</keyword>
<gene>
    <name evidence="1" type="ORF">SLOPH_896</name>
</gene>
<dbReference type="VEuPathDB" id="MicrosporidiaDB:SLOPH_896"/>
<proteinExistence type="predicted"/>
<evidence type="ECO:0000313" key="2">
    <source>
        <dbReference type="Proteomes" id="UP000014978"/>
    </source>
</evidence>
<organism evidence="1 2">
    <name type="scientific">Spraguea lophii (strain 42_110)</name>
    <name type="common">Microsporidian parasite</name>
    <dbReference type="NCBI Taxonomy" id="1358809"/>
    <lineage>
        <taxon>Eukaryota</taxon>
        <taxon>Fungi</taxon>
        <taxon>Fungi incertae sedis</taxon>
        <taxon>Microsporidia</taxon>
        <taxon>Spragueidae</taxon>
        <taxon>Spraguea</taxon>
    </lineage>
</organism>
<sequence>NITTNITINNNTYDTKERKFRNVKEKLEIFKEIIRNMSSERTYINPINDTYKENKYNNRKDIISLRNNKYYKMNNNLLYKDDKQLHHQLHRNNQLYRNNQLGKYDVIKKKKNLKHGFKKMIGKLFKKKDNGNDNKRNIDETYEILKNNNIEFENIYESIDDRYIYRYNDIENGYDDIEYDLSGEDAEDEFYTTADFKRYYYNEGKIKEN</sequence>
<feature type="non-terminal residue" evidence="1">
    <location>
        <position position="1"/>
    </location>
</feature>
<comment type="caution">
    <text evidence="1">The sequence shown here is derived from an EMBL/GenBank/DDBJ whole genome shotgun (WGS) entry which is preliminary data.</text>
</comment>
<reference evidence="2" key="1">
    <citation type="journal article" date="2013" name="PLoS Genet.">
        <title>The genome of Spraguea lophii and the basis of host-microsporidian interactions.</title>
        <authorList>
            <person name="Campbell S.E."/>
            <person name="Williams T.A."/>
            <person name="Yousuf A."/>
            <person name="Soanes D.M."/>
            <person name="Paszkiewicz K.H."/>
            <person name="Williams B.A.P."/>
        </authorList>
    </citation>
    <scope>NUCLEOTIDE SEQUENCE [LARGE SCALE GENOMIC DNA]</scope>
    <source>
        <strain evidence="2">42_110</strain>
    </source>
</reference>
<dbReference type="InParanoid" id="S7XJ78"/>
<protein>
    <submittedName>
        <fullName evidence="1">Uncharacterized protein</fullName>
    </submittedName>
</protein>
<accession>S7XJ78</accession>
<dbReference type="EMBL" id="ATCN01000409">
    <property type="protein sequence ID" value="EPR79079.1"/>
    <property type="molecule type" value="Genomic_DNA"/>
</dbReference>
<name>S7XJ78_SPRLO</name>
<dbReference type="Proteomes" id="UP000014978">
    <property type="component" value="Unassembled WGS sequence"/>
</dbReference>